<keyword evidence="1" id="KW-0812">Transmembrane</keyword>
<evidence type="ECO:0000313" key="3">
    <source>
        <dbReference type="Proteomes" id="UP000624041"/>
    </source>
</evidence>
<accession>A0A918CZ31</accession>
<organism evidence="2 3">
    <name type="scientific">Oceanobacillus indicireducens</name>
    <dbReference type="NCBI Taxonomy" id="1004261"/>
    <lineage>
        <taxon>Bacteria</taxon>
        <taxon>Bacillati</taxon>
        <taxon>Bacillota</taxon>
        <taxon>Bacilli</taxon>
        <taxon>Bacillales</taxon>
        <taxon>Bacillaceae</taxon>
        <taxon>Oceanobacillus</taxon>
    </lineage>
</organism>
<name>A0A918CZ31_9BACI</name>
<dbReference type="Proteomes" id="UP000624041">
    <property type="component" value="Unassembled WGS sequence"/>
</dbReference>
<feature type="transmembrane region" description="Helical" evidence="1">
    <location>
        <begin position="73"/>
        <end position="101"/>
    </location>
</feature>
<feature type="transmembrane region" description="Helical" evidence="1">
    <location>
        <begin position="6"/>
        <end position="24"/>
    </location>
</feature>
<dbReference type="EMBL" id="BMOS01000003">
    <property type="protein sequence ID" value="GGN51230.1"/>
    <property type="molecule type" value="Genomic_DNA"/>
</dbReference>
<feature type="transmembrane region" description="Helical" evidence="1">
    <location>
        <begin position="31"/>
        <end position="53"/>
    </location>
</feature>
<protein>
    <submittedName>
        <fullName evidence="2">Uncharacterized protein</fullName>
    </submittedName>
</protein>
<sequence>MGGFLIFYIIFIVLALSTGIIFWVRYQYRILSVLSLIFALLAPLLLLLTVAQREKKEAGAFSYLMEQVGAGNTWARITFIIHIYLVGWMLFLTVRLIIYLVQSPDVRVKYKKLLEQIHKLKRKKEEGT</sequence>
<keyword evidence="3" id="KW-1185">Reference proteome</keyword>
<keyword evidence="1" id="KW-1133">Transmembrane helix</keyword>
<keyword evidence="1" id="KW-0472">Membrane</keyword>
<proteinExistence type="predicted"/>
<dbReference type="RefSeq" id="WP_156854719.1">
    <property type="nucleotide sequence ID" value="NZ_BMOS01000003.1"/>
</dbReference>
<comment type="caution">
    <text evidence="2">The sequence shown here is derived from an EMBL/GenBank/DDBJ whole genome shotgun (WGS) entry which is preliminary data.</text>
</comment>
<reference evidence="2" key="2">
    <citation type="submission" date="2020-09" db="EMBL/GenBank/DDBJ databases">
        <authorList>
            <person name="Sun Q."/>
            <person name="Ohkuma M."/>
        </authorList>
    </citation>
    <scope>NUCLEOTIDE SEQUENCE</scope>
    <source>
        <strain evidence="2">JCM 17251</strain>
    </source>
</reference>
<gene>
    <name evidence="2" type="ORF">GCM10007971_05530</name>
</gene>
<evidence type="ECO:0000256" key="1">
    <source>
        <dbReference type="SAM" id="Phobius"/>
    </source>
</evidence>
<dbReference type="AlphaFoldDB" id="A0A918CZ31"/>
<reference evidence="2" key="1">
    <citation type="journal article" date="2014" name="Int. J. Syst. Evol. Microbiol.">
        <title>Complete genome sequence of Corynebacterium casei LMG S-19264T (=DSM 44701T), isolated from a smear-ripened cheese.</title>
        <authorList>
            <consortium name="US DOE Joint Genome Institute (JGI-PGF)"/>
            <person name="Walter F."/>
            <person name="Albersmeier A."/>
            <person name="Kalinowski J."/>
            <person name="Ruckert C."/>
        </authorList>
    </citation>
    <scope>NUCLEOTIDE SEQUENCE</scope>
    <source>
        <strain evidence="2">JCM 17251</strain>
    </source>
</reference>
<evidence type="ECO:0000313" key="2">
    <source>
        <dbReference type="EMBL" id="GGN51230.1"/>
    </source>
</evidence>